<dbReference type="SUPFAM" id="SSF90123">
    <property type="entry name" value="ABC transporter transmembrane region"/>
    <property type="match status" value="1"/>
</dbReference>
<comment type="caution">
    <text evidence="10">The sequence shown here is derived from an EMBL/GenBank/DDBJ whole genome shotgun (WGS) entry which is preliminary data.</text>
</comment>
<dbReference type="InterPro" id="IPR003439">
    <property type="entry name" value="ABC_transporter-like_ATP-bd"/>
</dbReference>
<dbReference type="GO" id="GO:0042883">
    <property type="term" value="P:cysteine transport"/>
    <property type="evidence" value="ECO:0007669"/>
    <property type="project" value="InterPro"/>
</dbReference>
<evidence type="ECO:0000256" key="7">
    <source>
        <dbReference type="SAM" id="Phobius"/>
    </source>
</evidence>
<dbReference type="NCBIfam" id="TIGR02857">
    <property type="entry name" value="CydD"/>
    <property type="match status" value="1"/>
</dbReference>
<dbReference type="Proteomes" id="UP000717981">
    <property type="component" value="Unassembled WGS sequence"/>
</dbReference>
<dbReference type="PROSITE" id="PS00211">
    <property type="entry name" value="ABC_TRANSPORTER_1"/>
    <property type="match status" value="1"/>
</dbReference>
<dbReference type="GO" id="GO:0034040">
    <property type="term" value="F:ATPase-coupled lipid transmembrane transporter activity"/>
    <property type="evidence" value="ECO:0007669"/>
    <property type="project" value="TreeGrafter"/>
</dbReference>
<dbReference type="GO" id="GO:0016887">
    <property type="term" value="F:ATP hydrolysis activity"/>
    <property type="evidence" value="ECO:0007669"/>
    <property type="project" value="InterPro"/>
</dbReference>
<sequence length="576" mass="60198">MSTEGGPQAAAAARLPAEHAAWLRALASLARRPLALAMGLPLLAGLLLLVQAAALARALQRIVADGADLAQAWPPLALAAALVLVRAALLWWAERAGQQAAEAVKLAARRALFAHLLEAGVLWSRARPSGELADALGTQAEALDGYFAGYLPALAGAAVLPLLFCAVLAGFDVVAALGLALTVPAIPLFMALVGWGAGAASRRHAAALARLSGLFADRVRGLLTLRLHGRAEAEQARVRAASEALRERTMAVLRIAFLSSAVLEFFAALGVAGVALYFGLSYLRLIDLRAAPLTLETGLFCLLMAPEVYLPLRRLAAHYHDRAAARGAVAQIASLYGTLPDPAPAAPAVDAGAPPAGPRRLEIAGLRVPMRAGATLRLEGPVAVAPGEWIALTGPSGSGKSTLLEALAGLREHDGRLELAGLAPRAWPQAALRRELLLIPQRPWLLPGSIADNLRLAAPQADPAALWQALRQAALDEVVRALPRGLDMPLGQRGQGLSGGQLQRLALARMYLADPRIVLLDEPTAHLDAATRDRVLAALARFAAGRTLVVATHDPAVVALASRLWEVLPDGRVVAA</sequence>
<evidence type="ECO:0000313" key="10">
    <source>
        <dbReference type="EMBL" id="KAF1689673.1"/>
    </source>
</evidence>
<dbReference type="RefSeq" id="WP_162123963.1">
    <property type="nucleotide sequence ID" value="NZ_PDWK01000017.1"/>
</dbReference>
<dbReference type="InterPro" id="IPR017871">
    <property type="entry name" value="ABC_transporter-like_CS"/>
</dbReference>
<dbReference type="InterPro" id="IPR027417">
    <property type="entry name" value="P-loop_NTPase"/>
</dbReference>
<name>A0A921P1K5_9GAMM</name>
<proteinExistence type="predicted"/>
<dbReference type="PANTHER" id="PTHR24221">
    <property type="entry name" value="ATP-BINDING CASSETTE SUB-FAMILY B"/>
    <property type="match status" value="1"/>
</dbReference>
<feature type="domain" description="ABC transmembrane type-1" evidence="9">
    <location>
        <begin position="35"/>
        <end position="324"/>
    </location>
</feature>
<organism evidence="10 11">
    <name type="scientific">Pseudoxanthomonas taiwanensis</name>
    <dbReference type="NCBI Taxonomy" id="176598"/>
    <lineage>
        <taxon>Bacteria</taxon>
        <taxon>Pseudomonadati</taxon>
        <taxon>Pseudomonadota</taxon>
        <taxon>Gammaproteobacteria</taxon>
        <taxon>Lysobacterales</taxon>
        <taxon>Lysobacteraceae</taxon>
        <taxon>Pseudoxanthomonas</taxon>
    </lineage>
</organism>
<feature type="transmembrane region" description="Helical" evidence="7">
    <location>
        <begin position="147"/>
        <end position="169"/>
    </location>
</feature>
<evidence type="ECO:0000256" key="6">
    <source>
        <dbReference type="ARBA" id="ARBA00023136"/>
    </source>
</evidence>
<dbReference type="EMBL" id="PDWK01000017">
    <property type="protein sequence ID" value="KAF1689673.1"/>
    <property type="molecule type" value="Genomic_DNA"/>
</dbReference>
<dbReference type="CDD" id="cd18584">
    <property type="entry name" value="ABC_6TM_AarD_CydD"/>
    <property type="match status" value="1"/>
</dbReference>
<feature type="transmembrane region" description="Helical" evidence="7">
    <location>
        <begin position="34"/>
        <end position="56"/>
    </location>
</feature>
<evidence type="ECO:0000313" key="11">
    <source>
        <dbReference type="Proteomes" id="UP000717981"/>
    </source>
</evidence>
<keyword evidence="3" id="KW-0547">Nucleotide-binding</keyword>
<dbReference type="Pfam" id="PF00664">
    <property type="entry name" value="ABC_membrane"/>
    <property type="match status" value="1"/>
</dbReference>
<dbReference type="InterPro" id="IPR014216">
    <property type="entry name" value="ABC_transptr_CydD"/>
</dbReference>
<comment type="subcellular location">
    <subcellularLocation>
        <location evidence="1">Cell membrane</location>
        <topology evidence="1">Multi-pass membrane protein</topology>
    </subcellularLocation>
</comment>
<evidence type="ECO:0000256" key="4">
    <source>
        <dbReference type="ARBA" id="ARBA00022840"/>
    </source>
</evidence>
<feature type="transmembrane region" description="Helical" evidence="7">
    <location>
        <begin position="175"/>
        <end position="195"/>
    </location>
</feature>
<dbReference type="InterPro" id="IPR011527">
    <property type="entry name" value="ABC1_TM_dom"/>
</dbReference>
<reference evidence="10" key="1">
    <citation type="submission" date="2017-10" db="EMBL/GenBank/DDBJ databases">
        <title>Whole genome sequencing of members of genus Pseudoxanthomonas.</title>
        <authorList>
            <person name="Kumar S."/>
            <person name="Bansal K."/>
            <person name="Kaur A."/>
            <person name="Patil P."/>
            <person name="Sharma S."/>
            <person name="Patil P.B."/>
        </authorList>
    </citation>
    <scope>NUCLEOTIDE SEQUENCE</scope>
    <source>
        <strain evidence="10">DSM 22914</strain>
    </source>
</reference>
<dbReference type="InterPro" id="IPR039421">
    <property type="entry name" value="Type_1_exporter"/>
</dbReference>
<dbReference type="PANTHER" id="PTHR24221:SF261">
    <property type="entry name" value="GLUTATHIONE_L-CYSTEINE TRANSPORT SYSTEM ATP-BINDING_PERMEASE PROTEIN CYDD"/>
    <property type="match status" value="1"/>
</dbReference>
<dbReference type="GO" id="GO:0005886">
    <property type="term" value="C:plasma membrane"/>
    <property type="evidence" value="ECO:0007669"/>
    <property type="project" value="UniProtKB-SubCell"/>
</dbReference>
<evidence type="ECO:0000259" key="8">
    <source>
        <dbReference type="PROSITE" id="PS50893"/>
    </source>
</evidence>
<dbReference type="OrthoDB" id="6336411at2"/>
<dbReference type="Pfam" id="PF00005">
    <property type="entry name" value="ABC_tran"/>
    <property type="match status" value="1"/>
</dbReference>
<feature type="transmembrane region" description="Helical" evidence="7">
    <location>
        <begin position="76"/>
        <end position="93"/>
    </location>
</feature>
<dbReference type="Gene3D" id="3.40.50.300">
    <property type="entry name" value="P-loop containing nucleotide triphosphate hydrolases"/>
    <property type="match status" value="1"/>
</dbReference>
<dbReference type="SUPFAM" id="SSF52540">
    <property type="entry name" value="P-loop containing nucleoside triphosphate hydrolases"/>
    <property type="match status" value="1"/>
</dbReference>
<evidence type="ECO:0000256" key="2">
    <source>
        <dbReference type="ARBA" id="ARBA00022692"/>
    </source>
</evidence>
<dbReference type="GO" id="GO:0005524">
    <property type="term" value="F:ATP binding"/>
    <property type="evidence" value="ECO:0007669"/>
    <property type="project" value="UniProtKB-KW"/>
</dbReference>
<dbReference type="InterPro" id="IPR036640">
    <property type="entry name" value="ABC1_TM_sf"/>
</dbReference>
<feature type="domain" description="ABC transporter" evidence="8">
    <location>
        <begin position="361"/>
        <end position="576"/>
    </location>
</feature>
<dbReference type="Gene3D" id="1.20.1560.10">
    <property type="entry name" value="ABC transporter type 1, transmembrane domain"/>
    <property type="match status" value="1"/>
</dbReference>
<evidence type="ECO:0000256" key="1">
    <source>
        <dbReference type="ARBA" id="ARBA00004651"/>
    </source>
</evidence>
<keyword evidence="5 7" id="KW-1133">Transmembrane helix</keyword>
<dbReference type="PROSITE" id="PS50893">
    <property type="entry name" value="ABC_TRANSPORTER_2"/>
    <property type="match status" value="1"/>
</dbReference>
<dbReference type="SMART" id="SM00382">
    <property type="entry name" value="AAA"/>
    <property type="match status" value="1"/>
</dbReference>
<evidence type="ECO:0000256" key="3">
    <source>
        <dbReference type="ARBA" id="ARBA00022741"/>
    </source>
</evidence>
<keyword evidence="4" id="KW-0067">ATP-binding</keyword>
<gene>
    <name evidence="10" type="primary">cydD</name>
    <name evidence="10" type="ORF">CR938_05125</name>
</gene>
<keyword evidence="11" id="KW-1185">Reference proteome</keyword>
<evidence type="ECO:0000259" key="9">
    <source>
        <dbReference type="PROSITE" id="PS50929"/>
    </source>
</evidence>
<dbReference type="PROSITE" id="PS50929">
    <property type="entry name" value="ABC_TM1F"/>
    <property type="match status" value="1"/>
</dbReference>
<dbReference type="AlphaFoldDB" id="A0A921P1K5"/>
<keyword evidence="2 7" id="KW-0812">Transmembrane</keyword>
<feature type="transmembrane region" description="Helical" evidence="7">
    <location>
        <begin position="255"/>
        <end position="278"/>
    </location>
</feature>
<keyword evidence="6 7" id="KW-0472">Membrane</keyword>
<protein>
    <submittedName>
        <fullName evidence="10">Thiol reductant ABC exporter subunit CydD</fullName>
    </submittedName>
</protein>
<dbReference type="GO" id="GO:0140359">
    <property type="term" value="F:ABC-type transporter activity"/>
    <property type="evidence" value="ECO:0007669"/>
    <property type="project" value="InterPro"/>
</dbReference>
<evidence type="ECO:0000256" key="5">
    <source>
        <dbReference type="ARBA" id="ARBA00022989"/>
    </source>
</evidence>
<accession>A0A921P1K5</accession>
<dbReference type="InterPro" id="IPR003593">
    <property type="entry name" value="AAA+_ATPase"/>
</dbReference>